<evidence type="ECO:0000256" key="3">
    <source>
        <dbReference type="ARBA" id="ARBA00022723"/>
    </source>
</evidence>
<dbReference type="GO" id="GO:0020037">
    <property type="term" value="F:heme binding"/>
    <property type="evidence" value="ECO:0007669"/>
    <property type="project" value="InterPro"/>
</dbReference>
<keyword evidence="4 5" id="KW-0408">Iron</keyword>
<keyword evidence="7" id="KW-1185">Reference proteome</keyword>
<accession>A0A812T4N7</accession>
<dbReference type="InterPro" id="IPR050529">
    <property type="entry name" value="CYP450_sterol_14alpha_dmase"/>
</dbReference>
<evidence type="ECO:0000256" key="5">
    <source>
        <dbReference type="PIRSR" id="PIRSR602403-1"/>
    </source>
</evidence>
<dbReference type="PRINTS" id="PR00465">
    <property type="entry name" value="EP450IV"/>
</dbReference>
<dbReference type="InterPro" id="IPR036396">
    <property type="entry name" value="Cyt_P450_sf"/>
</dbReference>
<dbReference type="OrthoDB" id="1055148at2759"/>
<dbReference type="Pfam" id="PF00067">
    <property type="entry name" value="p450"/>
    <property type="match status" value="1"/>
</dbReference>
<organism evidence="6 7">
    <name type="scientific">Symbiodinium pilosum</name>
    <name type="common">Dinoflagellate</name>
    <dbReference type="NCBI Taxonomy" id="2952"/>
    <lineage>
        <taxon>Eukaryota</taxon>
        <taxon>Sar</taxon>
        <taxon>Alveolata</taxon>
        <taxon>Dinophyceae</taxon>
        <taxon>Suessiales</taxon>
        <taxon>Symbiodiniaceae</taxon>
        <taxon>Symbiodinium</taxon>
    </lineage>
</organism>
<evidence type="ECO:0000313" key="6">
    <source>
        <dbReference type="EMBL" id="CAE7505980.1"/>
    </source>
</evidence>
<dbReference type="GO" id="GO:0016705">
    <property type="term" value="F:oxidoreductase activity, acting on paired donors, with incorporation or reduction of molecular oxygen"/>
    <property type="evidence" value="ECO:0007669"/>
    <property type="project" value="InterPro"/>
</dbReference>
<evidence type="ECO:0000256" key="4">
    <source>
        <dbReference type="ARBA" id="ARBA00023004"/>
    </source>
</evidence>
<dbReference type="InterPro" id="IPR002403">
    <property type="entry name" value="Cyt_P450_E_grp-IV"/>
</dbReference>
<keyword evidence="3 5" id="KW-0479">Metal-binding</keyword>
<comment type="caution">
    <text evidence="6">The sequence shown here is derived from an EMBL/GenBank/DDBJ whole genome shotgun (WGS) entry which is preliminary data.</text>
</comment>
<comment type="cofactor">
    <cofactor evidence="5">
        <name>heme</name>
        <dbReference type="ChEBI" id="CHEBI:30413"/>
    </cofactor>
</comment>
<dbReference type="GO" id="GO:0004497">
    <property type="term" value="F:monooxygenase activity"/>
    <property type="evidence" value="ECO:0007669"/>
    <property type="project" value="InterPro"/>
</dbReference>
<evidence type="ECO:0000256" key="2">
    <source>
        <dbReference type="ARBA" id="ARBA00022617"/>
    </source>
</evidence>
<feature type="binding site" description="axial binding residue" evidence="5">
    <location>
        <position position="134"/>
    </location>
    <ligand>
        <name>heme</name>
        <dbReference type="ChEBI" id="CHEBI:30413"/>
    </ligand>
    <ligandPart>
        <name>Fe</name>
        <dbReference type="ChEBI" id="CHEBI:18248"/>
    </ligandPart>
</feature>
<dbReference type="GO" id="GO:0005506">
    <property type="term" value="F:iron ion binding"/>
    <property type="evidence" value="ECO:0007669"/>
    <property type="project" value="InterPro"/>
</dbReference>
<protein>
    <submittedName>
        <fullName evidence="6">Cyp51 protein</fullName>
    </submittedName>
</protein>
<dbReference type="Gene3D" id="1.10.630.10">
    <property type="entry name" value="Cytochrome P450"/>
    <property type="match status" value="1"/>
</dbReference>
<dbReference type="PANTHER" id="PTHR24304">
    <property type="entry name" value="CYTOCHROME P450 FAMILY 7"/>
    <property type="match status" value="1"/>
</dbReference>
<reference evidence="6" key="1">
    <citation type="submission" date="2021-02" db="EMBL/GenBank/DDBJ databases">
        <authorList>
            <person name="Dougan E. K."/>
            <person name="Rhodes N."/>
            <person name="Thang M."/>
            <person name="Chan C."/>
        </authorList>
    </citation>
    <scope>NUCLEOTIDE SEQUENCE</scope>
</reference>
<comment type="similarity">
    <text evidence="1">Belongs to the cytochrome P450 family.</text>
</comment>
<dbReference type="PANTHER" id="PTHR24304:SF2">
    <property type="entry name" value="24-HYDROXYCHOLESTEROL 7-ALPHA-HYDROXYLASE"/>
    <property type="match status" value="1"/>
</dbReference>
<dbReference type="AlphaFoldDB" id="A0A812T4N7"/>
<proteinExistence type="inferred from homology"/>
<dbReference type="SMR" id="A0A812T4N7"/>
<sequence length="188" mass="21353">MHNSSITTSWSTLEIFSRPDLVKELLTEQREVLGSDAASFSFDGYEKMKKLRAAVSEVLRMHPPLFLLMRTVEQDVEFKGYSIRRGSVVACSPNVSHMLDDVYPKAADFDPLRFIDGIKDQWSYIPFGGGRRVCKGQEFGYMQVQCAISHMLRHYNIECVDGVPPPTIAQDGMVIAPTQPCRVRYTRK</sequence>
<gene>
    <name evidence="6" type="primary">cyp51</name>
    <name evidence="6" type="ORF">SPIL2461_LOCUS13121</name>
</gene>
<keyword evidence="2 5" id="KW-0349">Heme</keyword>
<dbReference type="Proteomes" id="UP000649617">
    <property type="component" value="Unassembled WGS sequence"/>
</dbReference>
<dbReference type="InterPro" id="IPR001128">
    <property type="entry name" value="Cyt_P450"/>
</dbReference>
<dbReference type="EMBL" id="CAJNIZ010028169">
    <property type="protein sequence ID" value="CAE7505980.1"/>
    <property type="molecule type" value="Genomic_DNA"/>
</dbReference>
<evidence type="ECO:0000256" key="1">
    <source>
        <dbReference type="ARBA" id="ARBA00010617"/>
    </source>
</evidence>
<dbReference type="PRINTS" id="PR00385">
    <property type="entry name" value="P450"/>
</dbReference>
<dbReference type="SUPFAM" id="SSF48264">
    <property type="entry name" value="Cytochrome P450"/>
    <property type="match status" value="1"/>
</dbReference>
<name>A0A812T4N7_SYMPI</name>
<evidence type="ECO:0000313" key="7">
    <source>
        <dbReference type="Proteomes" id="UP000649617"/>
    </source>
</evidence>